<evidence type="ECO:0000259" key="7">
    <source>
        <dbReference type="PROSITE" id="PS51085"/>
    </source>
</evidence>
<dbReference type="InterPro" id="IPR029787">
    <property type="entry name" value="Nucleotide_cyclase"/>
</dbReference>
<keyword evidence="2" id="KW-1003">Cell membrane</keyword>
<keyword evidence="5" id="KW-0812">Transmembrane</keyword>
<keyword evidence="9" id="KW-1185">Reference proteome</keyword>
<sequence>MSDTGSGQAKTARRQTGRRGPVSFGGWRNRLRLWSGLVMLAFCLSHFSNHVLGIVSVEAMDKASHWHYALWGSPFAVGLLALSALVHVVLALWKTSRRRTLKMPAGEFVQLVLGLYIPWTLTPHVIATLGLKNAFGVIPTYPQMLTLLWPGGALTQSVLLVVVWVHAMIGLHFWLRTYPLYRRLFPGLAAFAVVFPLLALWGWIEGARRHALDTTYQLKVTQTHLDWVYTLTDQIRAIIFAFVILSIAIVLFRILLHGLSPKITVTYPGNRQVRAAPGASILEISRMNGVPHMAVCGGRARCSTCRIRILSAQEHLPEMGAAETTVLTRISADEDVRLACQLRPTSDIRIEPLVPAGNTVFASRPPTDAYHWGVERHVLVMFVDLRDFTSLTENHLSYDIVHLLNRYLDAVSSAIRAEGGHVDKFVGDGVMAIFGMDTALPEAARAALAACRQTGDVIADLNRDRGPQFSNPLRIGIGLHAGPAILGRIGSAGETGSTSTPITALGDVVNTASRLEAENKRLGTELCVSAAVLDLAGCALAGACSDEIVLRGKSEPLKVFAVRDVRTLAAVMDGAPVK</sequence>
<evidence type="ECO:0000256" key="4">
    <source>
        <dbReference type="SAM" id="MobiDB-lite"/>
    </source>
</evidence>
<dbReference type="Gene3D" id="3.10.20.30">
    <property type="match status" value="1"/>
</dbReference>
<keyword evidence="3 5" id="KW-0472">Membrane</keyword>
<dbReference type="InterPro" id="IPR034804">
    <property type="entry name" value="SQR/QFR_C/D"/>
</dbReference>
<dbReference type="InterPro" id="IPR012675">
    <property type="entry name" value="Beta-grasp_dom_sf"/>
</dbReference>
<reference evidence="8" key="1">
    <citation type="journal article" date="2014" name="Int. J. Syst. Evol. Microbiol.">
        <title>Complete genome sequence of Corynebacterium casei LMG S-19264T (=DSM 44701T), isolated from a smear-ripened cheese.</title>
        <authorList>
            <consortium name="US DOE Joint Genome Institute (JGI-PGF)"/>
            <person name="Walter F."/>
            <person name="Albersmeier A."/>
            <person name="Kalinowski J."/>
            <person name="Ruckert C."/>
        </authorList>
    </citation>
    <scope>NUCLEOTIDE SEQUENCE</scope>
    <source>
        <strain evidence="8">CGMCC 1.12426</strain>
    </source>
</reference>
<feature type="transmembrane region" description="Helical" evidence="5">
    <location>
        <begin position="68"/>
        <end position="93"/>
    </location>
</feature>
<dbReference type="Pfam" id="PF00211">
    <property type="entry name" value="Guanylate_cyc"/>
    <property type="match status" value="1"/>
</dbReference>
<organism evidence="8 9">
    <name type="scientific">Roseibium aquae</name>
    <dbReference type="NCBI Taxonomy" id="1323746"/>
    <lineage>
        <taxon>Bacteria</taxon>
        <taxon>Pseudomonadati</taxon>
        <taxon>Pseudomonadota</taxon>
        <taxon>Alphaproteobacteria</taxon>
        <taxon>Hyphomicrobiales</taxon>
        <taxon>Stappiaceae</taxon>
        <taxon>Roseibium</taxon>
    </lineage>
</organism>
<dbReference type="RefSeq" id="WP_150494692.1">
    <property type="nucleotide sequence ID" value="NZ_BMFA01000002.1"/>
</dbReference>
<evidence type="ECO:0000259" key="6">
    <source>
        <dbReference type="PROSITE" id="PS50125"/>
    </source>
</evidence>
<dbReference type="Gene3D" id="3.30.70.1230">
    <property type="entry name" value="Nucleotide cyclase"/>
    <property type="match status" value="1"/>
</dbReference>
<feature type="transmembrane region" description="Helical" evidence="5">
    <location>
        <begin position="147"/>
        <end position="175"/>
    </location>
</feature>
<evidence type="ECO:0000313" key="8">
    <source>
        <dbReference type="EMBL" id="GGB40982.1"/>
    </source>
</evidence>
<accession>A0A916WZ66</accession>
<dbReference type="GO" id="GO:0051536">
    <property type="term" value="F:iron-sulfur cluster binding"/>
    <property type="evidence" value="ECO:0007669"/>
    <property type="project" value="InterPro"/>
</dbReference>
<dbReference type="PANTHER" id="PTHR43081">
    <property type="entry name" value="ADENYLATE CYCLASE, TERMINAL-DIFFERENTIATION SPECIFIC-RELATED"/>
    <property type="match status" value="1"/>
</dbReference>
<keyword evidence="5" id="KW-1133">Transmembrane helix</keyword>
<feature type="domain" description="2Fe-2S ferredoxin-type" evidence="7">
    <location>
        <begin position="261"/>
        <end position="356"/>
    </location>
</feature>
<dbReference type="InterPro" id="IPR036010">
    <property type="entry name" value="2Fe-2S_ferredoxin-like_sf"/>
</dbReference>
<comment type="subcellular location">
    <subcellularLocation>
        <location evidence="1">Cell membrane</location>
        <topology evidence="1">Multi-pass membrane protein</topology>
    </subcellularLocation>
</comment>
<dbReference type="GO" id="GO:0006171">
    <property type="term" value="P:cAMP biosynthetic process"/>
    <property type="evidence" value="ECO:0007669"/>
    <property type="project" value="TreeGrafter"/>
</dbReference>
<dbReference type="GO" id="GO:0005886">
    <property type="term" value="C:plasma membrane"/>
    <property type="evidence" value="ECO:0007669"/>
    <property type="project" value="UniProtKB-SubCell"/>
</dbReference>
<evidence type="ECO:0000313" key="9">
    <source>
        <dbReference type="Proteomes" id="UP000605148"/>
    </source>
</evidence>
<evidence type="ECO:0000256" key="3">
    <source>
        <dbReference type="ARBA" id="ARBA00023136"/>
    </source>
</evidence>
<dbReference type="SMART" id="SM00044">
    <property type="entry name" value="CYCc"/>
    <property type="match status" value="1"/>
</dbReference>
<protein>
    <submittedName>
        <fullName evidence="8">Adenylate/guanylate cyclase domain-containing protein</fullName>
    </submittedName>
</protein>
<comment type="caution">
    <text evidence="8">The sequence shown here is derived from an EMBL/GenBank/DDBJ whole genome shotgun (WGS) entry which is preliminary data.</text>
</comment>
<dbReference type="InterPro" id="IPR001041">
    <property type="entry name" value="2Fe-2S_ferredoxin-type"/>
</dbReference>
<dbReference type="EMBL" id="BMFA01000002">
    <property type="protein sequence ID" value="GGB40982.1"/>
    <property type="molecule type" value="Genomic_DNA"/>
</dbReference>
<dbReference type="PROSITE" id="PS50125">
    <property type="entry name" value="GUANYLATE_CYCLASE_2"/>
    <property type="match status" value="1"/>
</dbReference>
<feature type="transmembrane region" description="Helical" evidence="5">
    <location>
        <begin position="31"/>
        <end position="48"/>
    </location>
</feature>
<feature type="domain" description="Guanylate cyclase" evidence="6">
    <location>
        <begin position="379"/>
        <end position="516"/>
    </location>
</feature>
<dbReference type="OrthoDB" id="341967at2"/>
<dbReference type="GO" id="GO:0035556">
    <property type="term" value="P:intracellular signal transduction"/>
    <property type="evidence" value="ECO:0007669"/>
    <property type="project" value="InterPro"/>
</dbReference>
<dbReference type="PANTHER" id="PTHR43081:SF17">
    <property type="entry name" value="BLL5647 PROTEIN"/>
    <property type="match status" value="1"/>
</dbReference>
<feature type="transmembrane region" description="Helical" evidence="5">
    <location>
        <begin position="105"/>
        <end position="127"/>
    </location>
</feature>
<dbReference type="CDD" id="cd00207">
    <property type="entry name" value="fer2"/>
    <property type="match status" value="1"/>
</dbReference>
<dbReference type="Pfam" id="PF00111">
    <property type="entry name" value="Fer2"/>
    <property type="match status" value="1"/>
</dbReference>
<dbReference type="GO" id="GO:0004016">
    <property type="term" value="F:adenylate cyclase activity"/>
    <property type="evidence" value="ECO:0007669"/>
    <property type="project" value="UniProtKB-ARBA"/>
</dbReference>
<dbReference type="SUPFAM" id="SSF54292">
    <property type="entry name" value="2Fe-2S ferredoxin-like"/>
    <property type="match status" value="1"/>
</dbReference>
<name>A0A916WZ66_9HYPH</name>
<feature type="transmembrane region" description="Helical" evidence="5">
    <location>
        <begin position="235"/>
        <end position="256"/>
    </location>
</feature>
<gene>
    <name evidence="8" type="ORF">GCM10011316_11250</name>
</gene>
<dbReference type="CDD" id="cd07302">
    <property type="entry name" value="CHD"/>
    <property type="match status" value="1"/>
</dbReference>
<dbReference type="Proteomes" id="UP000605148">
    <property type="component" value="Unassembled WGS sequence"/>
</dbReference>
<reference evidence="8" key="2">
    <citation type="submission" date="2020-09" db="EMBL/GenBank/DDBJ databases">
        <authorList>
            <person name="Sun Q."/>
            <person name="Zhou Y."/>
        </authorList>
    </citation>
    <scope>NUCLEOTIDE SEQUENCE</scope>
    <source>
        <strain evidence="8">CGMCC 1.12426</strain>
    </source>
</reference>
<feature type="region of interest" description="Disordered" evidence="4">
    <location>
        <begin position="1"/>
        <end position="21"/>
    </location>
</feature>
<evidence type="ECO:0000256" key="1">
    <source>
        <dbReference type="ARBA" id="ARBA00004651"/>
    </source>
</evidence>
<evidence type="ECO:0000256" key="5">
    <source>
        <dbReference type="SAM" id="Phobius"/>
    </source>
</evidence>
<dbReference type="SUPFAM" id="SSF55073">
    <property type="entry name" value="Nucleotide cyclase"/>
    <property type="match status" value="1"/>
</dbReference>
<dbReference type="InterPro" id="IPR001054">
    <property type="entry name" value="A/G_cyclase"/>
</dbReference>
<dbReference type="SUPFAM" id="SSF81343">
    <property type="entry name" value="Fumarate reductase respiratory complex transmembrane subunits"/>
    <property type="match status" value="1"/>
</dbReference>
<proteinExistence type="predicted"/>
<dbReference type="AlphaFoldDB" id="A0A916WZ66"/>
<dbReference type="PROSITE" id="PS51085">
    <property type="entry name" value="2FE2S_FER_2"/>
    <property type="match status" value="1"/>
</dbReference>
<dbReference type="InterPro" id="IPR050697">
    <property type="entry name" value="Adenylyl/Guanylyl_Cyclase_3/4"/>
</dbReference>
<feature type="transmembrane region" description="Helical" evidence="5">
    <location>
        <begin position="184"/>
        <end position="204"/>
    </location>
</feature>
<evidence type="ECO:0000256" key="2">
    <source>
        <dbReference type="ARBA" id="ARBA00022475"/>
    </source>
</evidence>